<accession>A0ABU5RB60</accession>
<feature type="region of interest" description="Disordered" evidence="1">
    <location>
        <begin position="43"/>
        <end position="137"/>
    </location>
</feature>
<feature type="domain" description="PPM-type phosphatase" evidence="2">
    <location>
        <begin position="16"/>
        <end position="73"/>
    </location>
</feature>
<organism evidence="3 4">
    <name type="scientific">Amycolatopsis heterodermiae</name>
    <dbReference type="NCBI Taxonomy" id="3110235"/>
    <lineage>
        <taxon>Bacteria</taxon>
        <taxon>Bacillati</taxon>
        <taxon>Actinomycetota</taxon>
        <taxon>Actinomycetes</taxon>
        <taxon>Pseudonocardiales</taxon>
        <taxon>Pseudonocardiaceae</taxon>
        <taxon>Amycolatopsis</taxon>
    </lineage>
</organism>
<dbReference type="Proteomes" id="UP001304298">
    <property type="component" value="Unassembled WGS sequence"/>
</dbReference>
<evidence type="ECO:0000313" key="3">
    <source>
        <dbReference type="EMBL" id="MEA5363482.1"/>
    </source>
</evidence>
<keyword evidence="4" id="KW-1185">Reference proteome</keyword>
<reference evidence="3 4" key="1">
    <citation type="submission" date="2023-12" db="EMBL/GenBank/DDBJ databases">
        <title>Amycolatopsis sp. V23-08.</title>
        <authorList>
            <person name="Somphong A."/>
        </authorList>
    </citation>
    <scope>NUCLEOTIDE SEQUENCE [LARGE SCALE GENOMIC DNA]</scope>
    <source>
        <strain evidence="3 4">V23-08</strain>
    </source>
</reference>
<comment type="caution">
    <text evidence="3">The sequence shown here is derived from an EMBL/GenBank/DDBJ whole genome shotgun (WGS) entry which is preliminary data.</text>
</comment>
<dbReference type="InterPro" id="IPR001932">
    <property type="entry name" value="PPM-type_phosphatase-like_dom"/>
</dbReference>
<feature type="compositionally biased region" description="Low complexity" evidence="1">
    <location>
        <begin position="61"/>
        <end position="83"/>
    </location>
</feature>
<proteinExistence type="predicted"/>
<gene>
    <name evidence="3" type="ORF">VA596_28400</name>
</gene>
<dbReference type="InterPro" id="IPR036457">
    <property type="entry name" value="PPM-type-like_dom_sf"/>
</dbReference>
<evidence type="ECO:0000313" key="4">
    <source>
        <dbReference type="Proteomes" id="UP001304298"/>
    </source>
</evidence>
<name>A0ABU5RB60_9PSEU</name>
<sequence length="137" mass="14196">MVARCSWSPVSRPPGLAHASHTLTTINPDLMATVLLARIDPTTGHTQLANGGHPEPVLVGTTGDTTSSPTPTTPCSWPSAAPPVRRDQPSSVNPLLAAGPGPRRRSRSDEDTCLTGRTRGQSRPEANGSAARCGASQ</sequence>
<protein>
    <submittedName>
        <fullName evidence="3">SpoIIE family protein phosphatase</fullName>
    </submittedName>
</protein>
<dbReference type="Pfam" id="PF07228">
    <property type="entry name" value="SpoIIE"/>
    <property type="match status" value="1"/>
</dbReference>
<dbReference type="EMBL" id="JAYFSI010000007">
    <property type="protein sequence ID" value="MEA5363482.1"/>
    <property type="molecule type" value="Genomic_DNA"/>
</dbReference>
<dbReference type="Gene3D" id="3.60.40.10">
    <property type="entry name" value="PPM-type phosphatase domain"/>
    <property type="match status" value="1"/>
</dbReference>
<evidence type="ECO:0000256" key="1">
    <source>
        <dbReference type="SAM" id="MobiDB-lite"/>
    </source>
</evidence>
<evidence type="ECO:0000259" key="2">
    <source>
        <dbReference type="Pfam" id="PF07228"/>
    </source>
</evidence>